<dbReference type="SUPFAM" id="SSF47598">
    <property type="entry name" value="Ribbon-helix-helix"/>
    <property type="match status" value="1"/>
</dbReference>
<name>A0AAU8J9L3_9CYAN</name>
<dbReference type="RefSeq" id="WP_054466146.1">
    <property type="nucleotide sequence ID" value="NZ_CP159837.1"/>
</dbReference>
<evidence type="ECO:0000313" key="1">
    <source>
        <dbReference type="EMBL" id="XCM34902.1"/>
    </source>
</evidence>
<dbReference type="InterPro" id="IPR010985">
    <property type="entry name" value="Ribbon_hlx_hlx"/>
</dbReference>
<accession>A0AAU8J9L3</accession>
<organism evidence="1">
    <name type="scientific">Planktothricoides raciborskii GIHE-MW2</name>
    <dbReference type="NCBI Taxonomy" id="2792601"/>
    <lineage>
        <taxon>Bacteria</taxon>
        <taxon>Bacillati</taxon>
        <taxon>Cyanobacteriota</taxon>
        <taxon>Cyanophyceae</taxon>
        <taxon>Oscillatoriophycideae</taxon>
        <taxon>Oscillatoriales</taxon>
        <taxon>Oscillatoriaceae</taxon>
        <taxon>Planktothricoides</taxon>
    </lineage>
</organism>
<protein>
    <recommendedName>
        <fullName evidence="2">Antitoxin</fullName>
    </recommendedName>
</protein>
<reference evidence="1" key="1">
    <citation type="submission" date="2024-07" db="EMBL/GenBank/DDBJ databases">
        <authorList>
            <person name="Kim Y.J."/>
            <person name="Jeong J.Y."/>
        </authorList>
    </citation>
    <scope>NUCLEOTIDE SEQUENCE</scope>
    <source>
        <strain evidence="1">GIHE-MW2</strain>
    </source>
</reference>
<gene>
    <name evidence="1" type="ORF">ABWT76_003545</name>
</gene>
<dbReference type="EMBL" id="CP159837">
    <property type="protein sequence ID" value="XCM34902.1"/>
    <property type="molecule type" value="Genomic_DNA"/>
</dbReference>
<sequence length="87" mass="9680">MANISVRGLEPETLSKLKALAKKENTSVNALVLRLLDRGVGLGQEKPLYQRHEDLSELAGTWSQEEAEEFEANTASFGNIDPEQWPL</sequence>
<proteinExistence type="predicted"/>
<evidence type="ECO:0008006" key="2">
    <source>
        <dbReference type="Google" id="ProtNLM"/>
    </source>
</evidence>
<dbReference type="AlphaFoldDB" id="A0AAU8J9L3"/>
<dbReference type="GO" id="GO:0006355">
    <property type="term" value="P:regulation of DNA-templated transcription"/>
    <property type="evidence" value="ECO:0007669"/>
    <property type="project" value="InterPro"/>
</dbReference>